<dbReference type="Pfam" id="PF03976">
    <property type="entry name" value="PPK2"/>
    <property type="match status" value="2"/>
</dbReference>
<dbReference type="InterPro" id="IPR022489">
    <property type="entry name" value="PolyP_AMP_Tfrase"/>
</dbReference>
<accession>A0A9D2SIX3</accession>
<reference evidence="2" key="1">
    <citation type="journal article" date="2021" name="PeerJ">
        <title>Extensive microbial diversity within the chicken gut microbiome revealed by metagenomics and culture.</title>
        <authorList>
            <person name="Gilroy R."/>
            <person name="Ravi A."/>
            <person name="Getino M."/>
            <person name="Pursley I."/>
            <person name="Horton D.L."/>
            <person name="Alikhan N.F."/>
            <person name="Baker D."/>
            <person name="Gharbi K."/>
            <person name="Hall N."/>
            <person name="Watson M."/>
            <person name="Adriaenssens E.M."/>
            <person name="Foster-Nyarko E."/>
            <person name="Jarju S."/>
            <person name="Secka A."/>
            <person name="Antonio M."/>
            <person name="Oren A."/>
            <person name="Chaudhuri R.R."/>
            <person name="La Ragione R."/>
            <person name="Hildebrand F."/>
            <person name="Pallen M.J."/>
        </authorList>
    </citation>
    <scope>NUCLEOTIDE SEQUENCE</scope>
    <source>
        <strain evidence="2">CHK180-15479</strain>
    </source>
</reference>
<feature type="domain" description="Polyphosphate kinase-2-related" evidence="1">
    <location>
        <begin position="11"/>
        <end position="237"/>
    </location>
</feature>
<dbReference type="NCBIfam" id="TIGR03708">
    <property type="entry name" value="poly_P_AMP_trns"/>
    <property type="match status" value="1"/>
</dbReference>
<sequence length="507" mass="59358">MLEKIDLNKKVEKKDYKAAMDQASERLGLLQRECKAAGIPVIVVFEGMGAAGKGVQINRLIQALDPRGFDVYAFNRATEEEQMRPFLWRFWTKTPAKGRIAVFDRSWYRSVQVDRFDGLTPEEGMADAYQDILSFEKQLSDDGTVIIKFFLYIDKEEQKKRFKKLDGSKETAWRVTKEDWQRNKEFDRYLLMNEEMLEKTDTDYAPWTIIEALDKDYAALKIITTVIDRMAYELEKKKAAAGREEKPVPGARERFKNGVLSGIDLSKRLTDEEYKEKLKMLQKRLSELHSEIYRLRIPVVIGFEGWDAGGKGGAIKRLTSHLDPRGYRVNPTASPNDIEKVHHYLWRFWNNVPKAGHIAIFDRTWYGRVMVERIEGFCTEAEWKRAYQEINEMESHMANFGAVVLKFWLHIDKDEQERRFKERQENPAKQWKITDEDWRNRAKWDAYEEAVNEMLVRTSTTYAPWIVVEGNDKHFARVKVLETVVDALEKKIKERAGKARGEDKDKG</sequence>
<dbReference type="InterPro" id="IPR027417">
    <property type="entry name" value="P-loop_NTPase"/>
</dbReference>
<dbReference type="PANTHER" id="PTHR34383:SF3">
    <property type="entry name" value="POLYPHOSPHATE:AMP PHOSPHOTRANSFERASE"/>
    <property type="match status" value="1"/>
</dbReference>
<dbReference type="AlphaFoldDB" id="A0A9D2SIX3"/>
<reference evidence="2" key="2">
    <citation type="submission" date="2021-04" db="EMBL/GenBank/DDBJ databases">
        <authorList>
            <person name="Gilroy R."/>
        </authorList>
    </citation>
    <scope>NUCLEOTIDE SEQUENCE</scope>
    <source>
        <strain evidence="2">CHK180-15479</strain>
    </source>
</reference>
<dbReference type="PANTHER" id="PTHR34383">
    <property type="entry name" value="POLYPHOSPHATE:AMP PHOSPHOTRANSFERASE-RELATED"/>
    <property type="match status" value="1"/>
</dbReference>
<dbReference type="Gene3D" id="3.40.50.300">
    <property type="entry name" value="P-loop containing nucleotide triphosphate hydrolases"/>
    <property type="match status" value="2"/>
</dbReference>
<organism evidence="2 3">
    <name type="scientific">Candidatus Enterocloster excrementipullorum</name>
    <dbReference type="NCBI Taxonomy" id="2838559"/>
    <lineage>
        <taxon>Bacteria</taxon>
        <taxon>Bacillati</taxon>
        <taxon>Bacillota</taxon>
        <taxon>Clostridia</taxon>
        <taxon>Lachnospirales</taxon>
        <taxon>Lachnospiraceae</taxon>
        <taxon>Enterocloster</taxon>
    </lineage>
</organism>
<dbReference type="GO" id="GO:0043751">
    <property type="term" value="F:polyphosphate:AMP phosphotransferase activity"/>
    <property type="evidence" value="ECO:0007669"/>
    <property type="project" value="InterPro"/>
</dbReference>
<evidence type="ECO:0000259" key="1">
    <source>
        <dbReference type="Pfam" id="PF03976"/>
    </source>
</evidence>
<evidence type="ECO:0000313" key="2">
    <source>
        <dbReference type="EMBL" id="HJC06894.1"/>
    </source>
</evidence>
<dbReference type="Proteomes" id="UP000823910">
    <property type="component" value="Unassembled WGS sequence"/>
</dbReference>
<evidence type="ECO:0000313" key="3">
    <source>
        <dbReference type="Proteomes" id="UP000823910"/>
    </source>
</evidence>
<dbReference type="GO" id="GO:0006797">
    <property type="term" value="P:polyphosphate metabolic process"/>
    <property type="evidence" value="ECO:0007669"/>
    <property type="project" value="InterPro"/>
</dbReference>
<dbReference type="InterPro" id="IPR022488">
    <property type="entry name" value="PPK2-related"/>
</dbReference>
<feature type="domain" description="Polyphosphate kinase-2-related" evidence="1">
    <location>
        <begin position="269"/>
        <end position="494"/>
    </location>
</feature>
<name>A0A9D2SIX3_9FIRM</name>
<gene>
    <name evidence="2" type="primary">pap</name>
    <name evidence="2" type="ORF">H9704_12205</name>
</gene>
<proteinExistence type="predicted"/>
<dbReference type="EMBL" id="DWWT01000065">
    <property type="protein sequence ID" value="HJC06894.1"/>
    <property type="molecule type" value="Genomic_DNA"/>
</dbReference>
<dbReference type="SUPFAM" id="SSF52540">
    <property type="entry name" value="P-loop containing nucleoside triphosphate hydrolases"/>
    <property type="match status" value="2"/>
</dbReference>
<comment type="caution">
    <text evidence="2">The sequence shown here is derived from an EMBL/GenBank/DDBJ whole genome shotgun (WGS) entry which is preliminary data.</text>
</comment>
<protein>
    <submittedName>
        <fullName evidence="2">Polyphosphate:AMP phosphotransferase</fullName>
    </submittedName>
</protein>